<feature type="transmembrane region" description="Helical" evidence="6">
    <location>
        <begin position="315"/>
        <end position="333"/>
    </location>
</feature>
<feature type="transmembrane region" description="Helical" evidence="6">
    <location>
        <begin position="62"/>
        <end position="82"/>
    </location>
</feature>
<feature type="transmembrane region" description="Helical" evidence="6">
    <location>
        <begin position="94"/>
        <end position="122"/>
    </location>
</feature>
<gene>
    <name evidence="7" type="ORF">OO017_16480</name>
</gene>
<feature type="transmembrane region" description="Helical" evidence="6">
    <location>
        <begin position="353"/>
        <end position="375"/>
    </location>
</feature>
<dbReference type="Pfam" id="PF13440">
    <property type="entry name" value="Polysacc_synt_3"/>
    <property type="match status" value="1"/>
</dbReference>
<dbReference type="Proteomes" id="UP001207228">
    <property type="component" value="Unassembled WGS sequence"/>
</dbReference>
<reference evidence="7 8" key="1">
    <citation type="submission" date="2022-11" db="EMBL/GenBank/DDBJ databases">
        <title>The characterization of three novel Bacteroidetes species and genomic analysis of their roles in tidal elemental geochemical cycles.</title>
        <authorList>
            <person name="Ma K.-J."/>
        </authorList>
    </citation>
    <scope>NUCLEOTIDE SEQUENCE [LARGE SCALE GENOMIC DNA]</scope>
    <source>
        <strain evidence="7 8">M82</strain>
    </source>
</reference>
<feature type="transmembrane region" description="Helical" evidence="6">
    <location>
        <begin position="406"/>
        <end position="428"/>
    </location>
</feature>
<keyword evidence="8" id="KW-1185">Reference proteome</keyword>
<keyword evidence="4 6" id="KW-1133">Transmembrane helix</keyword>
<keyword evidence="3 6" id="KW-0812">Transmembrane</keyword>
<accession>A0ABT3RJ87</accession>
<dbReference type="PANTHER" id="PTHR30250:SF28">
    <property type="entry name" value="POLYSACCHARIDE BIOSYNTHESIS PROTEIN"/>
    <property type="match status" value="1"/>
</dbReference>
<evidence type="ECO:0000256" key="6">
    <source>
        <dbReference type="SAM" id="Phobius"/>
    </source>
</evidence>
<evidence type="ECO:0000313" key="7">
    <source>
        <dbReference type="EMBL" id="MCX2741558.1"/>
    </source>
</evidence>
<proteinExistence type="predicted"/>
<dbReference type="InterPro" id="IPR050833">
    <property type="entry name" value="Poly_Biosynth_Transport"/>
</dbReference>
<evidence type="ECO:0000256" key="5">
    <source>
        <dbReference type="ARBA" id="ARBA00023136"/>
    </source>
</evidence>
<feature type="transmembrane region" description="Helical" evidence="6">
    <location>
        <begin position="32"/>
        <end position="50"/>
    </location>
</feature>
<dbReference type="EMBL" id="JAPFQO010000011">
    <property type="protein sequence ID" value="MCX2741558.1"/>
    <property type="molecule type" value="Genomic_DNA"/>
</dbReference>
<evidence type="ECO:0000256" key="1">
    <source>
        <dbReference type="ARBA" id="ARBA00004651"/>
    </source>
</evidence>
<feature type="transmembrane region" description="Helical" evidence="6">
    <location>
        <begin position="176"/>
        <end position="209"/>
    </location>
</feature>
<comment type="caution">
    <text evidence="7">The sequence shown here is derived from an EMBL/GenBank/DDBJ whole genome shotgun (WGS) entry which is preliminary data.</text>
</comment>
<keyword evidence="5 6" id="KW-0472">Membrane</keyword>
<evidence type="ECO:0000313" key="8">
    <source>
        <dbReference type="Proteomes" id="UP001207228"/>
    </source>
</evidence>
<feature type="transmembrane region" description="Helical" evidence="6">
    <location>
        <begin position="273"/>
        <end position="294"/>
    </location>
</feature>
<feature type="transmembrane region" description="Helical" evidence="6">
    <location>
        <begin position="134"/>
        <end position="155"/>
    </location>
</feature>
<name>A0ABT3RJ87_9BACT</name>
<sequence length="438" mass="48918">MEFYLKAFKNKEIKSLFRGAIQSEYLKNATKLFTGTALAQVISVAASPVLSRLYTPADFGTFALYNSTLSILLIFCTGRYDVAIVSAKSRTGSINLVSLSFIILGVLTFLISLLLVALHNWIAGLIEHPELSQVLYLIPVSFLFMGSYQILSYWSNREKNYGYLASSKIVQNVSNISVAIYAGLFLSLGVGLVWGQLVGALMALTVVAYKSGSILKELKRFTTKKNLKQCAIEHADFPKYSLPTSFLDTFTTQLPVYLISFLFTEALAGHFSFAFRILNLPISLIGVSIGQVFYQKLTEVHHSRQGSLKLILKMWGLLFMIGIVPFTILLFFGNELFTLFFGAEWEEAGKIASILSIPLLFVFCSSPTSTAFIVYGIQKFSLMFGIMFILLRPLAFYIGYLYNDVFLSLILWGVTDVILIILFNIILLKKASGYNKHV</sequence>
<keyword evidence="2" id="KW-1003">Cell membrane</keyword>
<evidence type="ECO:0000256" key="3">
    <source>
        <dbReference type="ARBA" id="ARBA00022692"/>
    </source>
</evidence>
<evidence type="ECO:0000256" key="2">
    <source>
        <dbReference type="ARBA" id="ARBA00022475"/>
    </source>
</evidence>
<protein>
    <submittedName>
        <fullName evidence="7">Oligosaccharide flippase family protein</fullName>
    </submittedName>
</protein>
<feature type="transmembrane region" description="Helical" evidence="6">
    <location>
        <begin position="382"/>
        <end position="400"/>
    </location>
</feature>
<dbReference type="RefSeq" id="WP_266053795.1">
    <property type="nucleotide sequence ID" value="NZ_JAPFQO010000011.1"/>
</dbReference>
<dbReference type="PANTHER" id="PTHR30250">
    <property type="entry name" value="PST FAMILY PREDICTED COLANIC ACID TRANSPORTER"/>
    <property type="match status" value="1"/>
</dbReference>
<organism evidence="7 8">
    <name type="scientific">Pontibacter anaerobius</name>
    <dbReference type="NCBI Taxonomy" id="2993940"/>
    <lineage>
        <taxon>Bacteria</taxon>
        <taxon>Pseudomonadati</taxon>
        <taxon>Bacteroidota</taxon>
        <taxon>Cytophagia</taxon>
        <taxon>Cytophagales</taxon>
        <taxon>Hymenobacteraceae</taxon>
        <taxon>Pontibacter</taxon>
    </lineage>
</organism>
<evidence type="ECO:0000256" key="4">
    <source>
        <dbReference type="ARBA" id="ARBA00022989"/>
    </source>
</evidence>
<comment type="subcellular location">
    <subcellularLocation>
        <location evidence="1">Cell membrane</location>
        <topology evidence="1">Multi-pass membrane protein</topology>
    </subcellularLocation>
</comment>